<evidence type="ECO:0000259" key="15">
    <source>
        <dbReference type="PROSITE" id="PS50940"/>
    </source>
</evidence>
<evidence type="ECO:0000256" key="10">
    <source>
        <dbReference type="ARBA" id="ARBA00023295"/>
    </source>
</evidence>
<protein>
    <recommendedName>
        <fullName evidence="3">chitinase</fullName>
        <ecNumber evidence="3">3.2.1.14</ecNumber>
    </recommendedName>
</protein>
<feature type="chain" id="PRO_5035324436" description="chitinase" evidence="14">
    <location>
        <begin position="20"/>
        <end position="523"/>
    </location>
</feature>
<evidence type="ECO:0000256" key="8">
    <source>
        <dbReference type="ARBA" id="ARBA00023157"/>
    </source>
</evidence>
<keyword evidence="4" id="KW-0147">Chitin-binding</keyword>
<dbReference type="InterPro" id="IPR002557">
    <property type="entry name" value="Chitin-bd_dom"/>
</dbReference>
<feature type="signal peptide" evidence="14">
    <location>
        <begin position="1"/>
        <end position="19"/>
    </location>
</feature>
<dbReference type="GO" id="GO:0006032">
    <property type="term" value="P:chitin catabolic process"/>
    <property type="evidence" value="ECO:0007669"/>
    <property type="project" value="UniProtKB-KW"/>
</dbReference>
<evidence type="ECO:0000313" key="17">
    <source>
        <dbReference type="EMBL" id="CAH0099420.1"/>
    </source>
</evidence>
<dbReference type="PROSITE" id="PS50940">
    <property type="entry name" value="CHIT_BIND_II"/>
    <property type="match status" value="1"/>
</dbReference>
<dbReference type="InterPro" id="IPR001223">
    <property type="entry name" value="Glyco_hydro18_cat"/>
</dbReference>
<dbReference type="InterPro" id="IPR029070">
    <property type="entry name" value="Chitinase_insertion_sf"/>
</dbReference>
<dbReference type="SMART" id="SM00494">
    <property type="entry name" value="ChtBD2"/>
    <property type="match status" value="1"/>
</dbReference>
<dbReference type="Proteomes" id="UP000789390">
    <property type="component" value="Unassembled WGS sequence"/>
</dbReference>
<evidence type="ECO:0000256" key="7">
    <source>
        <dbReference type="ARBA" id="ARBA00023024"/>
    </source>
</evidence>
<dbReference type="SUPFAM" id="SSF57625">
    <property type="entry name" value="Invertebrate chitin-binding proteins"/>
    <property type="match status" value="1"/>
</dbReference>
<comment type="caution">
    <text evidence="17">The sequence shown here is derived from an EMBL/GenBank/DDBJ whole genome shotgun (WGS) entry which is preliminary data.</text>
</comment>
<dbReference type="AlphaFoldDB" id="A0A8J2RC08"/>
<keyword evidence="9" id="KW-0119">Carbohydrate metabolism</keyword>
<evidence type="ECO:0000256" key="4">
    <source>
        <dbReference type="ARBA" id="ARBA00022669"/>
    </source>
</evidence>
<evidence type="ECO:0000256" key="2">
    <source>
        <dbReference type="ARBA" id="ARBA00009121"/>
    </source>
</evidence>
<evidence type="ECO:0000256" key="1">
    <source>
        <dbReference type="ARBA" id="ARBA00000822"/>
    </source>
</evidence>
<dbReference type="Gene3D" id="2.170.140.10">
    <property type="entry name" value="Chitin binding domain"/>
    <property type="match status" value="1"/>
</dbReference>
<dbReference type="InterPro" id="IPR050314">
    <property type="entry name" value="Glycosyl_Hydrlase_18"/>
</dbReference>
<evidence type="ECO:0000256" key="12">
    <source>
        <dbReference type="RuleBase" id="RU000489"/>
    </source>
</evidence>
<dbReference type="InterPro" id="IPR017853">
    <property type="entry name" value="GH"/>
</dbReference>
<dbReference type="FunFam" id="2.170.140.10:FF:000030">
    <property type="entry name" value="Uncharacterized protein"/>
    <property type="match status" value="1"/>
</dbReference>
<feature type="domain" description="Chitin-binding type-2" evidence="15">
    <location>
        <begin position="458"/>
        <end position="517"/>
    </location>
</feature>
<evidence type="ECO:0000256" key="5">
    <source>
        <dbReference type="ARBA" id="ARBA00022729"/>
    </source>
</evidence>
<evidence type="ECO:0000313" key="18">
    <source>
        <dbReference type="Proteomes" id="UP000789390"/>
    </source>
</evidence>
<dbReference type="PANTHER" id="PTHR11177">
    <property type="entry name" value="CHITINASE"/>
    <property type="match status" value="1"/>
</dbReference>
<reference evidence="17" key="1">
    <citation type="submission" date="2021-11" db="EMBL/GenBank/DDBJ databases">
        <authorList>
            <person name="Schell T."/>
        </authorList>
    </citation>
    <scope>NUCLEOTIDE SEQUENCE</scope>
    <source>
        <strain evidence="17">M5</strain>
    </source>
</reference>
<keyword evidence="8" id="KW-1015">Disulfide bond</keyword>
<keyword evidence="10 12" id="KW-0326">Glycosidase</keyword>
<dbReference type="SMART" id="SM00636">
    <property type="entry name" value="Glyco_18"/>
    <property type="match status" value="1"/>
</dbReference>
<dbReference type="EMBL" id="CAKKLH010000018">
    <property type="protein sequence ID" value="CAH0099420.1"/>
    <property type="molecule type" value="Genomic_DNA"/>
</dbReference>
<dbReference type="GO" id="GO:0005576">
    <property type="term" value="C:extracellular region"/>
    <property type="evidence" value="ECO:0007669"/>
    <property type="project" value="InterPro"/>
</dbReference>
<dbReference type="Pfam" id="PF00704">
    <property type="entry name" value="Glyco_hydro_18"/>
    <property type="match status" value="1"/>
</dbReference>
<evidence type="ECO:0000256" key="9">
    <source>
        <dbReference type="ARBA" id="ARBA00023277"/>
    </source>
</evidence>
<proteinExistence type="inferred from homology"/>
<gene>
    <name evidence="17" type="ORF">DGAL_LOCUS1554</name>
</gene>
<comment type="similarity">
    <text evidence="2">Belongs to the glycosyl hydrolase 18 family. Chitinase class II subfamily.</text>
</comment>
<dbReference type="OrthoDB" id="73875at2759"/>
<keyword evidence="11" id="KW-0624">Polysaccharide degradation</keyword>
<dbReference type="Gene3D" id="3.20.20.80">
    <property type="entry name" value="Glycosidases"/>
    <property type="match status" value="1"/>
</dbReference>
<dbReference type="InterPro" id="IPR011583">
    <property type="entry name" value="Chitinase_II/V-like_cat"/>
</dbReference>
<dbReference type="Pfam" id="PF01607">
    <property type="entry name" value="CBM_14"/>
    <property type="match status" value="1"/>
</dbReference>
<dbReference type="PROSITE" id="PS51910">
    <property type="entry name" value="GH18_2"/>
    <property type="match status" value="1"/>
</dbReference>
<dbReference type="FunFam" id="3.20.20.80:FF:000097">
    <property type="entry name" value="Probable chitinase 2"/>
    <property type="match status" value="1"/>
</dbReference>
<dbReference type="Gene3D" id="3.10.50.10">
    <property type="match status" value="1"/>
</dbReference>
<dbReference type="GO" id="GO:0008843">
    <property type="term" value="F:endochitinase activity"/>
    <property type="evidence" value="ECO:0007669"/>
    <property type="project" value="UniProtKB-EC"/>
</dbReference>
<dbReference type="EC" id="3.2.1.14" evidence="3"/>
<dbReference type="PANTHER" id="PTHR11177:SF360">
    <property type="entry name" value="CHITINASE 4-RELATED"/>
    <property type="match status" value="1"/>
</dbReference>
<dbReference type="CDD" id="cd02872">
    <property type="entry name" value="GH18_chitolectin_chitotriosidase"/>
    <property type="match status" value="1"/>
</dbReference>
<keyword evidence="18" id="KW-1185">Reference proteome</keyword>
<sequence>MKLSIAIIVLVATLHVSASLSVGSKVFSLSPLAEKKKKMVCYYGSWAVYRPGAGKFDVEDLDPFICTHIIYGFAGLGYDNTIISLDPYNDLPENWGKGAMVRFTGLKSQNPELKAILAIGGWNEGSEKYSKMVSIPSERAKFTSSVVEFLLKYNFDGLDFDWEYPANRGGVQSDKENFIHMIEELKTAFAPHGLMLTAAVSAGKTTIDTGYDVPAMNRILDQIHLMAYDFHGAWEDFTGHNSPLYSNELDYGEFVTFNQDFAVNYWIENGADPSKLILGMGLYGRGFVLNNPADNGFYAGANQPITAGPYKRNIVYRYTREAGIWGYNEVCEKFAAEPGLWTVVVDPFYMSPYAYKGNQWIGYDDQQSLKTKAQYAASKGLGGAMVWSVETDDFHGTCHGNPFILVKTIFETLNGPIIYPSPPTDDPNHTTTGAGELTTGKYSTTTSPRPTTVTPPPNQTCQSEGYFPDPSDCGKYYLCVANGNEWIIYNYECGAGTVFDPSLNNCNFPYNVPGCENYPGKGN</sequence>
<feature type="region of interest" description="Disordered" evidence="13">
    <location>
        <begin position="420"/>
        <end position="462"/>
    </location>
</feature>
<evidence type="ECO:0000256" key="6">
    <source>
        <dbReference type="ARBA" id="ARBA00022801"/>
    </source>
</evidence>
<evidence type="ECO:0000256" key="11">
    <source>
        <dbReference type="ARBA" id="ARBA00023326"/>
    </source>
</evidence>
<dbReference type="SUPFAM" id="SSF51445">
    <property type="entry name" value="(Trans)glycosidases"/>
    <property type="match status" value="1"/>
</dbReference>
<keyword evidence="7" id="KW-0146">Chitin degradation</keyword>
<dbReference type="InterPro" id="IPR036508">
    <property type="entry name" value="Chitin-bd_dom_sf"/>
</dbReference>
<evidence type="ECO:0000256" key="14">
    <source>
        <dbReference type="SAM" id="SignalP"/>
    </source>
</evidence>
<dbReference type="SUPFAM" id="SSF54556">
    <property type="entry name" value="Chitinase insertion domain"/>
    <property type="match status" value="1"/>
</dbReference>
<evidence type="ECO:0000256" key="3">
    <source>
        <dbReference type="ARBA" id="ARBA00012729"/>
    </source>
</evidence>
<dbReference type="GO" id="GO:0000272">
    <property type="term" value="P:polysaccharide catabolic process"/>
    <property type="evidence" value="ECO:0007669"/>
    <property type="project" value="UniProtKB-KW"/>
</dbReference>
<organism evidence="17 18">
    <name type="scientific">Daphnia galeata</name>
    <dbReference type="NCBI Taxonomy" id="27404"/>
    <lineage>
        <taxon>Eukaryota</taxon>
        <taxon>Metazoa</taxon>
        <taxon>Ecdysozoa</taxon>
        <taxon>Arthropoda</taxon>
        <taxon>Crustacea</taxon>
        <taxon>Branchiopoda</taxon>
        <taxon>Diplostraca</taxon>
        <taxon>Cladocera</taxon>
        <taxon>Anomopoda</taxon>
        <taxon>Daphniidae</taxon>
        <taxon>Daphnia</taxon>
    </lineage>
</organism>
<dbReference type="GO" id="GO:0008061">
    <property type="term" value="F:chitin binding"/>
    <property type="evidence" value="ECO:0007669"/>
    <property type="project" value="UniProtKB-KW"/>
</dbReference>
<name>A0A8J2RC08_9CRUS</name>
<dbReference type="PROSITE" id="PS01095">
    <property type="entry name" value="GH18_1"/>
    <property type="match status" value="1"/>
</dbReference>
<dbReference type="InterPro" id="IPR001579">
    <property type="entry name" value="Glyco_hydro_18_chit_AS"/>
</dbReference>
<feature type="domain" description="GH18" evidence="16">
    <location>
        <begin position="37"/>
        <end position="416"/>
    </location>
</feature>
<keyword evidence="6 12" id="KW-0378">Hydrolase</keyword>
<comment type="catalytic activity">
    <reaction evidence="1">
        <text>Random endo-hydrolysis of N-acetyl-beta-D-glucosaminide (1-&gt;4)-beta-linkages in chitin and chitodextrins.</text>
        <dbReference type="EC" id="3.2.1.14"/>
    </reaction>
</comment>
<keyword evidence="5 14" id="KW-0732">Signal</keyword>
<evidence type="ECO:0000256" key="13">
    <source>
        <dbReference type="SAM" id="MobiDB-lite"/>
    </source>
</evidence>
<evidence type="ECO:0000259" key="16">
    <source>
        <dbReference type="PROSITE" id="PS51910"/>
    </source>
</evidence>
<dbReference type="FunFam" id="3.10.50.10:FF:000004">
    <property type="entry name" value="Chitinase 5"/>
    <property type="match status" value="1"/>
</dbReference>
<accession>A0A8J2RC08</accession>